<evidence type="ECO:0000256" key="1">
    <source>
        <dbReference type="ARBA" id="ARBA00004377"/>
    </source>
</evidence>
<dbReference type="Pfam" id="PF07963">
    <property type="entry name" value="N_methyl"/>
    <property type="match status" value="1"/>
</dbReference>
<dbReference type="RefSeq" id="WP_186911610.1">
    <property type="nucleotide sequence ID" value="NZ_JACOFV010000004.1"/>
</dbReference>
<dbReference type="PROSITE" id="PS00409">
    <property type="entry name" value="PROKAR_NTER_METHYL"/>
    <property type="match status" value="1"/>
</dbReference>
<protein>
    <submittedName>
        <fullName evidence="10">Prepilin-type N-terminal cleavage/methylation domain-containing protein</fullName>
    </submittedName>
</protein>
<name>A0A923KHX5_9BURK</name>
<dbReference type="Proteomes" id="UP000634011">
    <property type="component" value="Unassembled WGS sequence"/>
</dbReference>
<keyword evidence="6 9" id="KW-1133">Transmembrane helix</keyword>
<evidence type="ECO:0000256" key="2">
    <source>
        <dbReference type="ARBA" id="ARBA00022475"/>
    </source>
</evidence>
<evidence type="ECO:0000256" key="8">
    <source>
        <dbReference type="SAM" id="MobiDB-lite"/>
    </source>
</evidence>
<proteinExistence type="predicted"/>
<feature type="transmembrane region" description="Helical" evidence="9">
    <location>
        <begin position="12"/>
        <end position="34"/>
    </location>
</feature>
<dbReference type="PANTHER" id="PTHR39583:SF2">
    <property type="entry name" value="TYPE II SECRETION SYSTEM PROTEIN J"/>
    <property type="match status" value="1"/>
</dbReference>
<evidence type="ECO:0000256" key="6">
    <source>
        <dbReference type="ARBA" id="ARBA00022989"/>
    </source>
</evidence>
<gene>
    <name evidence="10" type="ORF">H8K32_06195</name>
</gene>
<keyword evidence="4" id="KW-0997">Cell inner membrane</keyword>
<feature type="region of interest" description="Disordered" evidence="8">
    <location>
        <begin position="186"/>
        <end position="205"/>
    </location>
</feature>
<dbReference type="GO" id="GO:0015628">
    <property type="term" value="P:protein secretion by the type II secretion system"/>
    <property type="evidence" value="ECO:0007669"/>
    <property type="project" value="TreeGrafter"/>
</dbReference>
<sequence>MHCKSRRFSQITGFTLIELLVAITILGIVAVLGWRGLDSIVRARQTLNGEMDQTRGIQIAFAQIENDCAHVMDANMLPGNSVLTAAGSKLMIIRSVFEDNLPIRFQVVVFNVVDGVLSRRELSPTRETAVLLAQWQSAAEDLDGTPSIPLQSKVESFSLRTWKVGETGWRMNGDNVVNAGDTATSANPVIPPNPANPANPSGASAKSATLAGVEVSMQVQGREAPMTKIFLLGAN</sequence>
<dbReference type="GO" id="GO:0005886">
    <property type="term" value="C:plasma membrane"/>
    <property type="evidence" value="ECO:0007669"/>
    <property type="project" value="UniProtKB-SubCell"/>
</dbReference>
<evidence type="ECO:0000256" key="4">
    <source>
        <dbReference type="ARBA" id="ARBA00022519"/>
    </source>
</evidence>
<evidence type="ECO:0000256" key="3">
    <source>
        <dbReference type="ARBA" id="ARBA00022481"/>
    </source>
</evidence>
<dbReference type="InterPro" id="IPR045584">
    <property type="entry name" value="Pilin-like"/>
</dbReference>
<organism evidence="10 11">
    <name type="scientific">Undibacterium jejuense</name>
    <dbReference type="NCBI Taxonomy" id="1344949"/>
    <lineage>
        <taxon>Bacteria</taxon>
        <taxon>Pseudomonadati</taxon>
        <taxon>Pseudomonadota</taxon>
        <taxon>Betaproteobacteria</taxon>
        <taxon>Burkholderiales</taxon>
        <taxon>Oxalobacteraceae</taxon>
        <taxon>Undibacterium</taxon>
    </lineage>
</organism>
<keyword evidence="7 9" id="KW-0472">Membrane</keyword>
<dbReference type="Gene3D" id="3.30.700.10">
    <property type="entry name" value="Glycoprotein, Type 4 Pilin"/>
    <property type="match status" value="1"/>
</dbReference>
<comment type="caution">
    <text evidence="10">The sequence shown here is derived from an EMBL/GenBank/DDBJ whole genome shotgun (WGS) entry which is preliminary data.</text>
</comment>
<dbReference type="EMBL" id="JACOFV010000004">
    <property type="protein sequence ID" value="MBC3861687.1"/>
    <property type="molecule type" value="Genomic_DNA"/>
</dbReference>
<dbReference type="InterPro" id="IPR051621">
    <property type="entry name" value="T2SS_protein_J"/>
</dbReference>
<evidence type="ECO:0000256" key="5">
    <source>
        <dbReference type="ARBA" id="ARBA00022692"/>
    </source>
</evidence>
<dbReference type="SUPFAM" id="SSF54523">
    <property type="entry name" value="Pili subunits"/>
    <property type="match status" value="1"/>
</dbReference>
<keyword evidence="11" id="KW-1185">Reference proteome</keyword>
<evidence type="ECO:0000256" key="9">
    <source>
        <dbReference type="SAM" id="Phobius"/>
    </source>
</evidence>
<dbReference type="AlphaFoldDB" id="A0A923KHX5"/>
<evidence type="ECO:0000256" key="7">
    <source>
        <dbReference type="ARBA" id="ARBA00023136"/>
    </source>
</evidence>
<keyword evidence="3" id="KW-0488">Methylation</keyword>
<dbReference type="InterPro" id="IPR012902">
    <property type="entry name" value="N_methyl_site"/>
</dbReference>
<keyword evidence="5 9" id="KW-0812">Transmembrane</keyword>
<evidence type="ECO:0000313" key="11">
    <source>
        <dbReference type="Proteomes" id="UP000634011"/>
    </source>
</evidence>
<keyword evidence="2" id="KW-1003">Cell membrane</keyword>
<accession>A0A923KHX5</accession>
<reference evidence="10" key="1">
    <citation type="submission" date="2020-08" db="EMBL/GenBank/DDBJ databases">
        <title>Novel species isolated from subtropical streams in China.</title>
        <authorList>
            <person name="Lu H."/>
        </authorList>
    </citation>
    <scope>NUCLEOTIDE SEQUENCE</scope>
    <source>
        <strain evidence="10">KACC 12607</strain>
    </source>
</reference>
<evidence type="ECO:0000313" key="10">
    <source>
        <dbReference type="EMBL" id="MBC3861687.1"/>
    </source>
</evidence>
<dbReference type="PANTHER" id="PTHR39583">
    <property type="entry name" value="TYPE II SECRETION SYSTEM PROTEIN J-RELATED"/>
    <property type="match status" value="1"/>
</dbReference>
<comment type="subcellular location">
    <subcellularLocation>
        <location evidence="1">Cell inner membrane</location>
        <topology evidence="1">Single-pass membrane protein</topology>
    </subcellularLocation>
</comment>
<dbReference type="NCBIfam" id="TIGR02532">
    <property type="entry name" value="IV_pilin_GFxxxE"/>
    <property type="match status" value="1"/>
</dbReference>